<reference evidence="2 3" key="1">
    <citation type="submission" date="2019-11" db="EMBL/GenBank/DDBJ databases">
        <title>Bacillus lacus genome.</title>
        <authorList>
            <person name="Allen C.J."/>
            <person name="Newman J.D."/>
        </authorList>
    </citation>
    <scope>NUCLEOTIDE SEQUENCE [LARGE SCALE GENOMIC DNA]</scope>
    <source>
        <strain evidence="2 3">KCTC 33946</strain>
    </source>
</reference>
<accession>A0A7X2J2N4</accession>
<dbReference type="AlphaFoldDB" id="A0A7X2J2N4"/>
<keyword evidence="3" id="KW-1185">Reference proteome</keyword>
<dbReference type="Proteomes" id="UP000448867">
    <property type="component" value="Unassembled WGS sequence"/>
</dbReference>
<feature type="transmembrane region" description="Helical" evidence="1">
    <location>
        <begin position="153"/>
        <end position="175"/>
    </location>
</feature>
<evidence type="ECO:0000313" key="3">
    <source>
        <dbReference type="Proteomes" id="UP000448867"/>
    </source>
</evidence>
<keyword evidence="1" id="KW-0812">Transmembrane</keyword>
<evidence type="ECO:0000256" key="1">
    <source>
        <dbReference type="SAM" id="Phobius"/>
    </source>
</evidence>
<dbReference type="NCBIfam" id="TIGR01218">
    <property type="entry name" value="Gpos_tandem_5TM"/>
    <property type="match status" value="1"/>
</dbReference>
<organism evidence="2 3">
    <name type="scientific">Metabacillus lacus</name>
    <dbReference type="NCBI Taxonomy" id="1983721"/>
    <lineage>
        <taxon>Bacteria</taxon>
        <taxon>Bacillati</taxon>
        <taxon>Bacillota</taxon>
        <taxon>Bacilli</taxon>
        <taxon>Bacillales</taxon>
        <taxon>Bacillaceae</taxon>
        <taxon>Metabacillus</taxon>
    </lineage>
</organism>
<proteinExistence type="predicted"/>
<evidence type="ECO:0000313" key="2">
    <source>
        <dbReference type="EMBL" id="MRX73992.1"/>
    </source>
</evidence>
<feature type="transmembrane region" description="Helical" evidence="1">
    <location>
        <begin position="101"/>
        <end position="124"/>
    </location>
</feature>
<protein>
    <submittedName>
        <fullName evidence="2">DUF443 family protein</fullName>
    </submittedName>
</protein>
<dbReference type="InterPro" id="IPR005915">
    <property type="entry name" value="Tandem_5TM"/>
</dbReference>
<feature type="transmembrane region" description="Helical" evidence="1">
    <location>
        <begin position="71"/>
        <end position="89"/>
    </location>
</feature>
<sequence>MKCEVQTIKALRYRMLKIEGQTYILDISQFIWNLVFPFLLWVLPQTIYKVDGEEINRKLNLPAAKSNKKKNVSILFAAGIAIFLGNILTDLTDLFTIPSTVFVNKIIAVVLLLVLILFQVLFNIREKNYLFEKLEPKLLTRERIWLRPMSFKHCIYCLFLNFFSMLFFIGSVMIVLDITNILGILSFLVMGLVFSFIHMLYVPIGQTTVRFMKNR</sequence>
<comment type="caution">
    <text evidence="2">The sequence shown here is derived from an EMBL/GenBank/DDBJ whole genome shotgun (WGS) entry which is preliminary data.</text>
</comment>
<keyword evidence="1" id="KW-0472">Membrane</keyword>
<feature type="transmembrane region" description="Helical" evidence="1">
    <location>
        <begin position="181"/>
        <end position="204"/>
    </location>
</feature>
<name>A0A7X2J2N4_9BACI</name>
<keyword evidence="1" id="KW-1133">Transmembrane helix</keyword>
<gene>
    <name evidence="2" type="ORF">GJU40_17825</name>
</gene>
<dbReference type="EMBL" id="WKKI01000054">
    <property type="protein sequence ID" value="MRX73992.1"/>
    <property type="molecule type" value="Genomic_DNA"/>
</dbReference>
<dbReference type="Pfam" id="PF04276">
    <property type="entry name" value="DUF443"/>
    <property type="match status" value="1"/>
</dbReference>